<organism evidence="1 2">
    <name type="scientific">Apiospora hydei</name>
    <dbReference type="NCBI Taxonomy" id="1337664"/>
    <lineage>
        <taxon>Eukaryota</taxon>
        <taxon>Fungi</taxon>
        <taxon>Dikarya</taxon>
        <taxon>Ascomycota</taxon>
        <taxon>Pezizomycotina</taxon>
        <taxon>Sordariomycetes</taxon>
        <taxon>Xylariomycetidae</taxon>
        <taxon>Amphisphaeriales</taxon>
        <taxon>Apiosporaceae</taxon>
        <taxon>Apiospora</taxon>
    </lineage>
</organism>
<dbReference type="Proteomes" id="UP001433268">
    <property type="component" value="Unassembled WGS sequence"/>
</dbReference>
<reference evidence="1 2" key="1">
    <citation type="submission" date="2023-01" db="EMBL/GenBank/DDBJ databases">
        <title>Analysis of 21 Apiospora genomes using comparative genomics revels a genus with tremendous synthesis potential of carbohydrate active enzymes and secondary metabolites.</title>
        <authorList>
            <person name="Sorensen T."/>
        </authorList>
    </citation>
    <scope>NUCLEOTIDE SEQUENCE [LARGE SCALE GENOMIC DNA]</scope>
    <source>
        <strain evidence="1 2">CBS 114990</strain>
    </source>
</reference>
<keyword evidence="2" id="KW-1185">Reference proteome</keyword>
<dbReference type="EMBL" id="JAQQWN010000003">
    <property type="protein sequence ID" value="KAK8091531.1"/>
    <property type="molecule type" value="Genomic_DNA"/>
</dbReference>
<comment type="caution">
    <text evidence="1">The sequence shown here is derived from an EMBL/GenBank/DDBJ whole genome shotgun (WGS) entry which is preliminary data.</text>
</comment>
<protein>
    <recommendedName>
        <fullName evidence="3">Actin-like ATPase domain-containing protein</fullName>
    </recommendedName>
</protein>
<evidence type="ECO:0000313" key="2">
    <source>
        <dbReference type="Proteomes" id="UP001433268"/>
    </source>
</evidence>
<evidence type="ECO:0008006" key="3">
    <source>
        <dbReference type="Google" id="ProtNLM"/>
    </source>
</evidence>
<dbReference type="RefSeq" id="XP_066673503.1">
    <property type="nucleotide sequence ID" value="XM_066806207.1"/>
</dbReference>
<sequence length="696" mass="78449">MGSASSTLYGDSDHDRTFKEGEACVGLDFGHSSSKMSMAYYLGNSNLPHLHRIPIHADNANAHVLERQSDPHQLLASAGRYKDRWVTGWLSRECDQRIPLKSILTYIAGTSRKRIMEQLPGGKTLHSIMETDKSLDSRTMRRLLVEHFQQLYRFAESEAGDKGVKIKVVVVTFPNYLCADETDDFFEQYRDTLFEIIQPIWGDQIRYEAVSEEQATALYAVEPCDDLYSKGPRTKRLQELFEGLEASEGLNLLIADNGGSTTNFQSLGIFLDNSGEILRSQSNVPVGIATGSKGGSNTVNEIVDIEIRKKLWRHIYEQNLAPGQLAAMSRKFDRRKKELDYARGIAPITFTCKIAEGGADTVDMVIGGDVIRTAIEAAFNPGIELIKKEIKRVKNLCKDFAVLFYGGSYMNPGLWHATSKMMEGIRKNAKERNMVVNWAFMRTEPYWSSAVSAGAALSMMHLPAAESLLLNSALGIQEVIYHRGSWGGIGEADVLYHDHNRRNSVVDIDNSKPKRASERRFPLVCDPLYGERVEADARDARLPAIKIGTEEESYGKFCVRLRLSLLKEDEEERPKTDRLSFLLTAQRVNDFESRLNDARDKKWVLRLVTDPPTKLLQVDDNVCELPVWCAMCEGELESARRCETCPDFCICESCHLDLCFNPHKHQHKNFLPLVIPTHDSAKGVPRNPESGPHRQE</sequence>
<dbReference type="GeneID" id="92039267"/>
<accession>A0ABR1X7R9</accession>
<evidence type="ECO:0000313" key="1">
    <source>
        <dbReference type="EMBL" id="KAK8091531.1"/>
    </source>
</evidence>
<proteinExistence type="predicted"/>
<name>A0ABR1X7R9_9PEZI</name>
<gene>
    <name evidence="1" type="ORF">PG997_001892</name>
</gene>